<dbReference type="GO" id="GO:0015385">
    <property type="term" value="F:sodium:proton antiporter activity"/>
    <property type="evidence" value="ECO:0007669"/>
    <property type="project" value="TreeGrafter"/>
</dbReference>
<feature type="transmembrane region" description="Helical" evidence="6">
    <location>
        <begin position="167"/>
        <end position="185"/>
    </location>
</feature>
<protein>
    <submittedName>
        <fullName evidence="8">Predicted arabinose efflux permease, MFS family</fullName>
    </submittedName>
</protein>
<dbReference type="AlphaFoldDB" id="A0A173MA54"/>
<keyword evidence="3 6" id="KW-0812">Transmembrane</keyword>
<dbReference type="SUPFAM" id="SSF103473">
    <property type="entry name" value="MFS general substrate transporter"/>
    <property type="match status" value="1"/>
</dbReference>
<dbReference type="PANTHER" id="PTHR23502:SF132">
    <property type="entry name" value="POLYAMINE TRANSPORTER 2-RELATED"/>
    <property type="match status" value="1"/>
</dbReference>
<feature type="transmembrane region" description="Helical" evidence="6">
    <location>
        <begin position="12"/>
        <end position="31"/>
    </location>
</feature>
<feature type="transmembrane region" description="Helical" evidence="6">
    <location>
        <begin position="101"/>
        <end position="124"/>
    </location>
</feature>
<keyword evidence="5 6" id="KW-0472">Membrane</keyword>
<dbReference type="KEGG" id="fln:FLA_0336"/>
<keyword evidence="2" id="KW-0813">Transport</keyword>
<dbReference type="Pfam" id="PF07690">
    <property type="entry name" value="MFS_1"/>
    <property type="match status" value="1"/>
</dbReference>
<evidence type="ECO:0000313" key="9">
    <source>
        <dbReference type="Proteomes" id="UP000186917"/>
    </source>
</evidence>
<name>A0A173MA54_9BACT</name>
<dbReference type="PROSITE" id="PS50850">
    <property type="entry name" value="MFS"/>
    <property type="match status" value="1"/>
</dbReference>
<feature type="transmembrane region" description="Helical" evidence="6">
    <location>
        <begin position="337"/>
        <end position="360"/>
    </location>
</feature>
<proteinExistence type="predicted"/>
<dbReference type="InterPro" id="IPR011701">
    <property type="entry name" value="MFS"/>
</dbReference>
<dbReference type="Proteomes" id="UP000186917">
    <property type="component" value="Unassembled WGS sequence"/>
</dbReference>
<feature type="transmembrane region" description="Helical" evidence="6">
    <location>
        <begin position="284"/>
        <end position="301"/>
    </location>
</feature>
<keyword evidence="9" id="KW-1185">Reference proteome</keyword>
<dbReference type="RefSeq" id="WP_076381662.1">
    <property type="nucleotide sequence ID" value="NZ_AP017422.1"/>
</dbReference>
<evidence type="ECO:0000256" key="5">
    <source>
        <dbReference type="ARBA" id="ARBA00023136"/>
    </source>
</evidence>
<reference evidence="9" key="1">
    <citation type="submission" date="2017-01" db="EMBL/GenBank/DDBJ databases">
        <authorList>
            <person name="Varghese N."/>
            <person name="Submissions S."/>
        </authorList>
    </citation>
    <scope>NUCLEOTIDE SEQUENCE [LARGE SCALE GENOMIC DNA]</scope>
    <source>
        <strain evidence="9">DSM 21054</strain>
    </source>
</reference>
<feature type="transmembrane region" description="Helical" evidence="6">
    <location>
        <begin position="216"/>
        <end position="239"/>
    </location>
</feature>
<keyword evidence="4 6" id="KW-1133">Transmembrane helix</keyword>
<comment type="subcellular location">
    <subcellularLocation>
        <location evidence="1">Membrane</location>
        <topology evidence="1">Multi-pass membrane protein</topology>
    </subcellularLocation>
</comment>
<evidence type="ECO:0000256" key="3">
    <source>
        <dbReference type="ARBA" id="ARBA00022692"/>
    </source>
</evidence>
<dbReference type="InterPro" id="IPR036259">
    <property type="entry name" value="MFS_trans_sf"/>
</dbReference>
<dbReference type="OrthoDB" id="9814303at2"/>
<feature type="domain" description="Major facilitator superfamily (MFS) profile" evidence="7">
    <location>
        <begin position="12"/>
        <end position="395"/>
    </location>
</feature>
<evidence type="ECO:0000256" key="6">
    <source>
        <dbReference type="SAM" id="Phobius"/>
    </source>
</evidence>
<accession>A0A173MA54</accession>
<feature type="transmembrane region" description="Helical" evidence="6">
    <location>
        <begin position="136"/>
        <end position="155"/>
    </location>
</feature>
<organism evidence="8 9">
    <name type="scientific">Filimonas lacunae</name>
    <dbReference type="NCBI Taxonomy" id="477680"/>
    <lineage>
        <taxon>Bacteria</taxon>
        <taxon>Pseudomonadati</taxon>
        <taxon>Bacteroidota</taxon>
        <taxon>Chitinophagia</taxon>
        <taxon>Chitinophagales</taxon>
        <taxon>Chitinophagaceae</taxon>
        <taxon>Filimonas</taxon>
    </lineage>
</organism>
<evidence type="ECO:0000313" key="8">
    <source>
        <dbReference type="EMBL" id="SIT31095.1"/>
    </source>
</evidence>
<dbReference type="STRING" id="477680.SAMN05421788_11076"/>
<dbReference type="Gene3D" id="1.20.1720.10">
    <property type="entry name" value="Multidrug resistance protein D"/>
    <property type="match status" value="1"/>
</dbReference>
<feature type="transmembrane region" description="Helical" evidence="6">
    <location>
        <begin position="372"/>
        <end position="390"/>
    </location>
</feature>
<evidence type="ECO:0000256" key="1">
    <source>
        <dbReference type="ARBA" id="ARBA00004141"/>
    </source>
</evidence>
<feature type="transmembrane region" description="Helical" evidence="6">
    <location>
        <begin position="43"/>
        <end position="66"/>
    </location>
</feature>
<dbReference type="EMBL" id="FTOR01000010">
    <property type="protein sequence ID" value="SIT31095.1"/>
    <property type="molecule type" value="Genomic_DNA"/>
</dbReference>
<feature type="transmembrane region" description="Helical" evidence="6">
    <location>
        <begin position="307"/>
        <end position="325"/>
    </location>
</feature>
<dbReference type="PANTHER" id="PTHR23502">
    <property type="entry name" value="MAJOR FACILITATOR SUPERFAMILY"/>
    <property type="match status" value="1"/>
</dbReference>
<evidence type="ECO:0000256" key="4">
    <source>
        <dbReference type="ARBA" id="ARBA00022989"/>
    </source>
</evidence>
<evidence type="ECO:0000259" key="7">
    <source>
        <dbReference type="PROSITE" id="PS50850"/>
    </source>
</evidence>
<evidence type="ECO:0000256" key="2">
    <source>
        <dbReference type="ARBA" id="ARBA00022448"/>
    </source>
</evidence>
<feature type="transmembrane region" description="Helical" evidence="6">
    <location>
        <begin position="78"/>
        <end position="95"/>
    </location>
</feature>
<sequence>MKQIQENHQGPSTFLAFALIPLSGFATDIYLPSLPSMASHLQVSGAAVQLSLVVFMISYGIGQLFVGSLLDSFGRFKLNIASLAVFALASFVIALTNNIYLIYLMRVIHGITVAFIVVGKRAYFVDIYKGEKLKHYTSLFSIIWASAPIIAPFIGGYLQETFGWQSNFYFLGILAFTFMVLELIFSGESLQQFHPFHLKTIVNVYSNILKTTDYTLGLVILALCYSMLLVFGMSSPFIIEHLFHQTSVVTGYAALLSGVALMAGGMLSKALIKHPLIKKVSTAILAMVLVAVLMIALSVYIHNLYILMPFVLLLHMFSGFIFNNYMSYSLGRFSKNAGMVSGITGGGNYVVTSILSYTVLNSVSIQNPMQLGIAYLAIAALLGITFMLFIKARYAQDATVLKPA</sequence>
<dbReference type="InterPro" id="IPR020846">
    <property type="entry name" value="MFS_dom"/>
</dbReference>
<gene>
    <name evidence="8" type="ORF">SAMN05421788_11076</name>
</gene>
<dbReference type="GO" id="GO:1990961">
    <property type="term" value="P:xenobiotic detoxification by transmembrane export across the plasma membrane"/>
    <property type="evidence" value="ECO:0007669"/>
    <property type="project" value="TreeGrafter"/>
</dbReference>
<dbReference type="GO" id="GO:0005886">
    <property type="term" value="C:plasma membrane"/>
    <property type="evidence" value="ECO:0007669"/>
    <property type="project" value="TreeGrafter"/>
</dbReference>
<feature type="transmembrane region" description="Helical" evidence="6">
    <location>
        <begin position="251"/>
        <end position="272"/>
    </location>
</feature>